<keyword evidence="8" id="KW-0378">Hydrolase</keyword>
<dbReference type="InterPro" id="IPR010614">
    <property type="entry name" value="RAD3-like_helicase_DEAD"/>
</dbReference>
<evidence type="ECO:0000256" key="17">
    <source>
        <dbReference type="ARBA" id="ARBA00048954"/>
    </source>
</evidence>
<dbReference type="InterPro" id="IPR045028">
    <property type="entry name" value="DinG/Rad3-like"/>
</dbReference>
<sequence>MCDETACVAFYRCRLMIVICVIVTVIGSFIYALLKVRIKRLEDSSVMKQSRLSLIRRSPVKCNQVQATYNDPIQISDDDSLDLEPNAMADTPNSVAHASECCTKRVFNISDDLSSEEDIFIPGNTFEDAYKSQSLFKWSKPAVFADDPLYKKVLPESSGSKKKTFTETNRFNKRQKLTDSASTFDSNISDELIDLDASQEDNLPEVSIQHEFLIAGVKVKIPVEPYKCQKTLIDCLISGCTKEEHRLLESPTGSGKTLALLCGALAWQEHYSEKIRQEESSAIDAESSCCDNDKPVDDNFFLNASQCVNKDICDKTSVTNKSRKVPKIYYGTRTHKQIKQVVREFKKTAYRHKRMTILSSRELTCIQKTVKNKNKNDLCHELLDPLKGRKCEYYNEHSKRKMRAFWYMKTPWDIEDLVSLGKEKRTCPYFGARSLMGDADIIFCPYNYLLDPYIRESMQIDLKGDIVILDEAHNIEDICRSAASVSFGDYEITSAAEECQNLIKKNCETYIYETIGTYLKNFVELLQHIPIEQNHNDSEKVSRTWFAMEFQELLNVHNVGSSTFFTFLNASNAAIRDFTMNGREETSPEEMKPTITRDAKRILEYLCFAVSRVIQVNNPSNSHNSETSNSASEKYAHDYRMYVEETVKEIKTTKHGYITTKKADVRIMKLICMNPAVVFEPLTRTVRSVIVASGTLAPTTSFQSELGTEFKKIVSLDHIIPSNQIYVRCISQGPNKKPLSAVYKQVNTWDFQDELGELVLQVCDAVPHGVLCFFSSYKTMDNIHKRWKSSNMWEKLSKLKEIFIEPKTNEELKQTMDEYHEVIKESSSEGRCATSGAILFAVCRGKIAEGIDFSDNEARCVIAVGIPYFFKNSCIKMKMEYNDWNKSKGLLSGSEWYTIDAFRAVNQAIGRCVRHKNDWGAVLLIDERYQQPTNINYLPKWIKKNIKSYSDYDLEIELQDFVALQIAREKG</sequence>
<dbReference type="GO" id="GO:0003677">
    <property type="term" value="F:DNA binding"/>
    <property type="evidence" value="ECO:0007669"/>
    <property type="project" value="InterPro"/>
</dbReference>
<evidence type="ECO:0000256" key="18">
    <source>
        <dbReference type="ARBA" id="ARBA00082714"/>
    </source>
</evidence>
<evidence type="ECO:0000256" key="13">
    <source>
        <dbReference type="ARBA" id="ARBA00023204"/>
    </source>
</evidence>
<comment type="similarity">
    <text evidence="3">Belongs to the DEAD box helicase family. DEAH subfamily.</text>
</comment>
<dbReference type="SMART" id="SM00491">
    <property type="entry name" value="HELICc2"/>
    <property type="match status" value="1"/>
</dbReference>
<evidence type="ECO:0000256" key="1">
    <source>
        <dbReference type="ARBA" id="ARBA00001966"/>
    </source>
</evidence>
<comment type="subcellular location">
    <subcellularLocation>
        <location evidence="2">Nucleus</location>
    </subcellularLocation>
</comment>
<keyword evidence="5" id="KW-0479">Metal-binding</keyword>
<evidence type="ECO:0000256" key="14">
    <source>
        <dbReference type="ARBA" id="ARBA00023235"/>
    </source>
</evidence>
<evidence type="ECO:0000256" key="4">
    <source>
        <dbReference type="ARBA" id="ARBA00022485"/>
    </source>
</evidence>
<dbReference type="GO" id="GO:0046872">
    <property type="term" value="F:metal ion binding"/>
    <property type="evidence" value="ECO:0007669"/>
    <property type="project" value="UniProtKB-KW"/>
</dbReference>
<dbReference type="Proteomes" id="UP001430953">
    <property type="component" value="Unassembled WGS sequence"/>
</dbReference>
<feature type="transmembrane region" description="Helical" evidence="19">
    <location>
        <begin position="15"/>
        <end position="34"/>
    </location>
</feature>
<organism evidence="21 22">
    <name type="scientific">Cardiocondyla obscurior</name>
    <dbReference type="NCBI Taxonomy" id="286306"/>
    <lineage>
        <taxon>Eukaryota</taxon>
        <taxon>Metazoa</taxon>
        <taxon>Ecdysozoa</taxon>
        <taxon>Arthropoda</taxon>
        <taxon>Hexapoda</taxon>
        <taxon>Insecta</taxon>
        <taxon>Pterygota</taxon>
        <taxon>Neoptera</taxon>
        <taxon>Endopterygota</taxon>
        <taxon>Hymenoptera</taxon>
        <taxon>Apocrita</taxon>
        <taxon>Aculeata</taxon>
        <taxon>Formicoidea</taxon>
        <taxon>Formicidae</taxon>
        <taxon>Myrmicinae</taxon>
        <taxon>Cardiocondyla</taxon>
    </lineage>
</organism>
<dbReference type="InterPro" id="IPR014001">
    <property type="entry name" value="Helicase_ATP-bd"/>
</dbReference>
<dbReference type="Pfam" id="PF06733">
    <property type="entry name" value="DEAD_2"/>
    <property type="match status" value="1"/>
</dbReference>
<dbReference type="PANTHER" id="PTHR11472">
    <property type="entry name" value="DNA REPAIR DEAD HELICASE RAD3/XP-D SUBFAMILY MEMBER"/>
    <property type="match status" value="1"/>
</dbReference>
<dbReference type="PANTHER" id="PTHR11472:SF47">
    <property type="entry name" value="FANCONI ANEMIA GROUP J PROTEIN"/>
    <property type="match status" value="1"/>
</dbReference>
<dbReference type="InterPro" id="IPR006554">
    <property type="entry name" value="Helicase-like_DEXD_c2"/>
</dbReference>
<evidence type="ECO:0000256" key="8">
    <source>
        <dbReference type="ARBA" id="ARBA00022801"/>
    </source>
</evidence>
<dbReference type="InterPro" id="IPR013020">
    <property type="entry name" value="Rad3/Chl1-like"/>
</dbReference>
<dbReference type="PROSITE" id="PS51193">
    <property type="entry name" value="HELICASE_ATP_BIND_2"/>
    <property type="match status" value="1"/>
</dbReference>
<dbReference type="SMART" id="SM00487">
    <property type="entry name" value="DEXDc"/>
    <property type="match status" value="1"/>
</dbReference>
<evidence type="ECO:0000256" key="19">
    <source>
        <dbReference type="SAM" id="Phobius"/>
    </source>
</evidence>
<comment type="cofactor">
    <cofactor evidence="1">
        <name>[4Fe-4S] cluster</name>
        <dbReference type="ChEBI" id="CHEBI:49883"/>
    </cofactor>
</comment>
<dbReference type="Gene3D" id="3.40.50.300">
    <property type="entry name" value="P-loop containing nucleotide triphosphate hydrolases"/>
    <property type="match status" value="2"/>
</dbReference>
<dbReference type="SUPFAM" id="SSF52540">
    <property type="entry name" value="P-loop containing nucleoside triphosphate hydrolases"/>
    <property type="match status" value="1"/>
</dbReference>
<dbReference type="InterPro" id="IPR014013">
    <property type="entry name" value="Helic_SF1/SF2_ATP-bd_DinG/Rad3"/>
</dbReference>
<keyword evidence="7" id="KW-0227">DNA damage</keyword>
<dbReference type="SMART" id="SM00488">
    <property type="entry name" value="DEXDc2"/>
    <property type="match status" value="1"/>
</dbReference>
<dbReference type="EC" id="5.6.2.3" evidence="16"/>
<keyword evidence="12" id="KW-0411">Iron-sulfur</keyword>
<evidence type="ECO:0000256" key="6">
    <source>
        <dbReference type="ARBA" id="ARBA00022741"/>
    </source>
</evidence>
<dbReference type="GO" id="GO:0016818">
    <property type="term" value="F:hydrolase activity, acting on acid anhydrides, in phosphorus-containing anhydrides"/>
    <property type="evidence" value="ECO:0007669"/>
    <property type="project" value="InterPro"/>
</dbReference>
<keyword evidence="9" id="KW-0347">Helicase</keyword>
<evidence type="ECO:0000256" key="7">
    <source>
        <dbReference type="ARBA" id="ARBA00022763"/>
    </source>
</evidence>
<evidence type="ECO:0000313" key="21">
    <source>
        <dbReference type="EMBL" id="KAL0102855.1"/>
    </source>
</evidence>
<evidence type="ECO:0000256" key="12">
    <source>
        <dbReference type="ARBA" id="ARBA00023014"/>
    </source>
</evidence>
<dbReference type="CDD" id="cd17970">
    <property type="entry name" value="DEAHc_FancJ"/>
    <property type="match status" value="1"/>
</dbReference>
<evidence type="ECO:0000256" key="11">
    <source>
        <dbReference type="ARBA" id="ARBA00023004"/>
    </source>
</evidence>
<evidence type="ECO:0000256" key="3">
    <source>
        <dbReference type="ARBA" id="ARBA00008792"/>
    </source>
</evidence>
<evidence type="ECO:0000259" key="20">
    <source>
        <dbReference type="PROSITE" id="PS51193"/>
    </source>
</evidence>
<dbReference type="FunFam" id="3.40.50.300:FF:000731">
    <property type="entry name" value="Fanconi anemia group J protein homolog"/>
    <property type="match status" value="1"/>
</dbReference>
<evidence type="ECO:0000256" key="9">
    <source>
        <dbReference type="ARBA" id="ARBA00022806"/>
    </source>
</evidence>
<dbReference type="GO" id="GO:1990918">
    <property type="term" value="P:double-strand break repair involved in meiotic recombination"/>
    <property type="evidence" value="ECO:0007669"/>
    <property type="project" value="TreeGrafter"/>
</dbReference>
<dbReference type="GO" id="GO:0005634">
    <property type="term" value="C:nucleus"/>
    <property type="evidence" value="ECO:0007669"/>
    <property type="project" value="UniProtKB-SubCell"/>
</dbReference>
<dbReference type="AlphaFoldDB" id="A0AAW2ELA2"/>
<evidence type="ECO:0000256" key="2">
    <source>
        <dbReference type="ARBA" id="ARBA00004123"/>
    </source>
</evidence>
<dbReference type="InterPro" id="IPR027417">
    <property type="entry name" value="P-loop_NTPase"/>
</dbReference>
<keyword evidence="14" id="KW-0413">Isomerase</keyword>
<evidence type="ECO:0000313" key="22">
    <source>
        <dbReference type="Proteomes" id="UP001430953"/>
    </source>
</evidence>
<keyword evidence="19" id="KW-1133">Transmembrane helix</keyword>
<keyword evidence="19" id="KW-0812">Transmembrane</keyword>
<keyword evidence="10" id="KW-0067">ATP-binding</keyword>
<accession>A0AAW2ELA2</accession>
<reference evidence="21 22" key="1">
    <citation type="submission" date="2023-03" db="EMBL/GenBank/DDBJ databases">
        <title>High recombination rates correlate with genetic variation in Cardiocondyla obscurior ants.</title>
        <authorList>
            <person name="Errbii M."/>
        </authorList>
    </citation>
    <scope>NUCLEOTIDE SEQUENCE [LARGE SCALE GENOMIC DNA]</scope>
    <source>
        <strain evidence="21">Alpha-2009</strain>
        <tissue evidence="21">Whole body</tissue>
    </source>
</reference>
<keyword evidence="11" id="KW-0408">Iron</keyword>
<name>A0AAW2ELA2_9HYME</name>
<evidence type="ECO:0000256" key="16">
    <source>
        <dbReference type="ARBA" id="ARBA00044969"/>
    </source>
</evidence>
<keyword evidence="13" id="KW-0234">DNA repair</keyword>
<keyword evidence="19" id="KW-0472">Membrane</keyword>
<dbReference type="GO" id="GO:0051539">
    <property type="term" value="F:4 iron, 4 sulfur cluster binding"/>
    <property type="evidence" value="ECO:0007669"/>
    <property type="project" value="UniProtKB-KW"/>
</dbReference>
<keyword evidence="22" id="KW-1185">Reference proteome</keyword>
<dbReference type="CDD" id="cd18788">
    <property type="entry name" value="SF2_C_XPD"/>
    <property type="match status" value="1"/>
</dbReference>
<proteinExistence type="inferred from homology"/>
<protein>
    <recommendedName>
        <fullName evidence="16">DNA 5'-3' helicase</fullName>
        <ecNumber evidence="16">5.6.2.3</ecNumber>
    </recommendedName>
    <alternativeName>
        <fullName evidence="18">DNA 5'-3' helicase FANCJ</fullName>
    </alternativeName>
</protein>
<dbReference type="GO" id="GO:0006289">
    <property type="term" value="P:nucleotide-excision repair"/>
    <property type="evidence" value="ECO:0007669"/>
    <property type="project" value="TreeGrafter"/>
</dbReference>
<comment type="caution">
    <text evidence="21">The sequence shown here is derived from an EMBL/GenBank/DDBJ whole genome shotgun (WGS) entry which is preliminary data.</text>
</comment>
<gene>
    <name evidence="21" type="ORF">PUN28_018269</name>
</gene>
<keyword evidence="6" id="KW-0547">Nucleotide-binding</keyword>
<feature type="domain" description="Helicase ATP-binding" evidence="20">
    <location>
        <begin position="215"/>
        <end position="535"/>
    </location>
</feature>
<dbReference type="Pfam" id="PF13307">
    <property type="entry name" value="Helicase_C_2"/>
    <property type="match status" value="1"/>
</dbReference>
<evidence type="ECO:0000256" key="15">
    <source>
        <dbReference type="ARBA" id="ARBA00023242"/>
    </source>
</evidence>
<dbReference type="NCBIfam" id="TIGR00604">
    <property type="entry name" value="rad3"/>
    <property type="match status" value="1"/>
</dbReference>
<evidence type="ECO:0000256" key="10">
    <source>
        <dbReference type="ARBA" id="ARBA00022840"/>
    </source>
</evidence>
<keyword evidence="4" id="KW-0004">4Fe-4S</keyword>
<evidence type="ECO:0000256" key="5">
    <source>
        <dbReference type="ARBA" id="ARBA00022723"/>
    </source>
</evidence>
<keyword evidence="15" id="KW-0539">Nucleus</keyword>
<dbReference type="EMBL" id="JADYXP020000022">
    <property type="protein sequence ID" value="KAL0102855.1"/>
    <property type="molecule type" value="Genomic_DNA"/>
</dbReference>
<dbReference type="InterPro" id="IPR006555">
    <property type="entry name" value="ATP-dep_Helicase_C"/>
</dbReference>
<comment type="catalytic activity">
    <reaction evidence="17">
        <text>ATP + H2O = ADP + phosphate + H(+)</text>
        <dbReference type="Rhea" id="RHEA:13065"/>
        <dbReference type="ChEBI" id="CHEBI:15377"/>
        <dbReference type="ChEBI" id="CHEBI:15378"/>
        <dbReference type="ChEBI" id="CHEBI:30616"/>
        <dbReference type="ChEBI" id="CHEBI:43474"/>
        <dbReference type="ChEBI" id="CHEBI:456216"/>
        <dbReference type="EC" id="5.6.2.3"/>
    </reaction>
</comment>
<dbReference type="GO" id="GO:0043139">
    <property type="term" value="F:5'-3' DNA helicase activity"/>
    <property type="evidence" value="ECO:0007669"/>
    <property type="project" value="UniProtKB-EC"/>
</dbReference>
<dbReference type="GO" id="GO:0005524">
    <property type="term" value="F:ATP binding"/>
    <property type="evidence" value="ECO:0007669"/>
    <property type="project" value="UniProtKB-KW"/>
</dbReference>